<protein>
    <submittedName>
        <fullName evidence="1">Uncharacterized protein</fullName>
    </submittedName>
</protein>
<comment type="caution">
    <text evidence="1">The sequence shown here is derived from an EMBL/GenBank/DDBJ whole genome shotgun (WGS) entry which is preliminary data.</text>
</comment>
<gene>
    <name evidence="1" type="ORF">RDWZM_009061</name>
</gene>
<organism evidence="1 2">
    <name type="scientific">Blomia tropicalis</name>
    <name type="common">Mite</name>
    <dbReference type="NCBI Taxonomy" id="40697"/>
    <lineage>
        <taxon>Eukaryota</taxon>
        <taxon>Metazoa</taxon>
        <taxon>Ecdysozoa</taxon>
        <taxon>Arthropoda</taxon>
        <taxon>Chelicerata</taxon>
        <taxon>Arachnida</taxon>
        <taxon>Acari</taxon>
        <taxon>Acariformes</taxon>
        <taxon>Sarcoptiformes</taxon>
        <taxon>Astigmata</taxon>
        <taxon>Glycyphagoidea</taxon>
        <taxon>Echimyopodidae</taxon>
        <taxon>Blomia</taxon>
    </lineage>
</organism>
<sequence length="218" mass="25483">MTIITEKFNNHIEKYYPKAVSTMESVMEKLEKELNIAVDQIIAQLPDIIEEIRHYLIIYCKKYLPILEEMFYELLHAFLVFLDQLYIELCAILTEFIYDMAVLLQRSLDKLFKSSLLLLSVLIVIFKDLNTKVFSTIDLLSNVNVRKCYENIKFIIEKFIESLNGLMAPTIIIMNDIGWLIWKGTKNSFVSFYQVTLGNVLKSEGIETNSSEENNEKR</sequence>
<reference evidence="1" key="1">
    <citation type="submission" date="2022-12" db="EMBL/GenBank/DDBJ databases">
        <title>Genome assemblies of Blomia tropicalis.</title>
        <authorList>
            <person name="Cui Y."/>
        </authorList>
    </citation>
    <scope>NUCLEOTIDE SEQUENCE</scope>
    <source>
        <tissue evidence="1">Adult mites</tissue>
    </source>
</reference>
<keyword evidence="2" id="KW-1185">Reference proteome</keyword>
<evidence type="ECO:0000313" key="2">
    <source>
        <dbReference type="Proteomes" id="UP001142055"/>
    </source>
</evidence>
<evidence type="ECO:0000313" key="1">
    <source>
        <dbReference type="EMBL" id="KAJ6217904.1"/>
    </source>
</evidence>
<dbReference type="AlphaFoldDB" id="A0A9Q0M2N8"/>
<proteinExistence type="predicted"/>
<accession>A0A9Q0M2N8</accession>
<dbReference type="Proteomes" id="UP001142055">
    <property type="component" value="Chromosome 3"/>
</dbReference>
<name>A0A9Q0M2N8_BLOTA</name>
<dbReference type="EMBL" id="JAPWDV010000003">
    <property type="protein sequence ID" value="KAJ6217904.1"/>
    <property type="molecule type" value="Genomic_DNA"/>
</dbReference>